<dbReference type="AlphaFoldDB" id="A0AAW8F2I9"/>
<gene>
    <name evidence="2" type="ORF">QFZ22_000251</name>
</gene>
<dbReference type="Proteomes" id="UP001234216">
    <property type="component" value="Unassembled WGS sequence"/>
</dbReference>
<evidence type="ECO:0000313" key="2">
    <source>
        <dbReference type="EMBL" id="MDQ0904266.1"/>
    </source>
</evidence>
<reference evidence="2" key="1">
    <citation type="submission" date="2023-07" db="EMBL/GenBank/DDBJ databases">
        <title>Comparative genomics of wheat-associated soil bacteria to identify genetic determinants of phenazine resistance.</title>
        <authorList>
            <person name="Mouncey N."/>
        </authorList>
    </citation>
    <scope>NUCLEOTIDE SEQUENCE</scope>
    <source>
        <strain evidence="2">V4I22</strain>
    </source>
</reference>
<feature type="region of interest" description="Disordered" evidence="1">
    <location>
        <begin position="1"/>
        <end position="21"/>
    </location>
</feature>
<comment type="caution">
    <text evidence="2">The sequence shown here is derived from an EMBL/GenBank/DDBJ whole genome shotgun (WGS) entry which is preliminary data.</text>
</comment>
<evidence type="ECO:0000256" key="1">
    <source>
        <dbReference type="SAM" id="MobiDB-lite"/>
    </source>
</evidence>
<protein>
    <submittedName>
        <fullName evidence="2">DNA-directed RNA polymerase specialized sigma24 family protein</fullName>
    </submittedName>
</protein>
<proteinExistence type="predicted"/>
<dbReference type="GO" id="GO:0000428">
    <property type="term" value="C:DNA-directed RNA polymerase complex"/>
    <property type="evidence" value="ECO:0007669"/>
    <property type="project" value="UniProtKB-KW"/>
</dbReference>
<name>A0AAW8F2I9_9ACTN</name>
<accession>A0AAW8F2I9</accession>
<keyword evidence="2" id="KW-0240">DNA-directed RNA polymerase</keyword>
<organism evidence="2 3">
    <name type="scientific">Streptomyces canus</name>
    <dbReference type="NCBI Taxonomy" id="58343"/>
    <lineage>
        <taxon>Bacteria</taxon>
        <taxon>Bacillati</taxon>
        <taxon>Actinomycetota</taxon>
        <taxon>Actinomycetes</taxon>
        <taxon>Kitasatosporales</taxon>
        <taxon>Streptomycetaceae</taxon>
        <taxon>Streptomyces</taxon>
        <taxon>Streptomyces aurantiacus group</taxon>
    </lineage>
</organism>
<feature type="region of interest" description="Disordered" evidence="1">
    <location>
        <begin position="257"/>
        <end position="282"/>
    </location>
</feature>
<evidence type="ECO:0000313" key="3">
    <source>
        <dbReference type="Proteomes" id="UP001234216"/>
    </source>
</evidence>
<sequence>MSGRAEESPWLETEGIDPAEPLVTISPDLLQQVENRLAPQAQQPDTDEYRRRLAADIAVVRAIRADGYTGERADRLMRRLAAYGWPVLHHWIRTGEIFARCTARGRPVSFPPAHFPWAGEEHSTLATETVLAAVPFFRRYALQQGRWDPRRGAGLTTYFMGACVSCFAVTYRKWWKQQLDDQRLARWDDSEALIQLPDPRTPDPCHTALIRDEASRTLTRIQDPKVKEAMGLRALGYTEREAAESVGLTAKALERRSSKQRDKLRRTNSAATDCLAEGSGEQ</sequence>
<dbReference type="EMBL" id="JAUSZV010000001">
    <property type="protein sequence ID" value="MDQ0904266.1"/>
    <property type="molecule type" value="Genomic_DNA"/>
</dbReference>
<keyword evidence="2" id="KW-0804">Transcription</keyword>